<name>A0A9P9AS93_9HYPO</name>
<dbReference type="EMBL" id="JAGPYM010000007">
    <property type="protein sequence ID" value="KAH6892439.1"/>
    <property type="molecule type" value="Genomic_DNA"/>
</dbReference>
<accession>A0A9P9AS93</accession>
<dbReference type="Gene3D" id="3.20.20.150">
    <property type="entry name" value="Divalent-metal-dependent TIM barrel enzymes"/>
    <property type="match status" value="1"/>
</dbReference>
<proteinExistence type="predicted"/>
<reference evidence="1 2" key="1">
    <citation type="journal article" date="2021" name="Nat. Commun.">
        <title>Genetic determinants of endophytism in the Arabidopsis root mycobiome.</title>
        <authorList>
            <person name="Mesny F."/>
            <person name="Miyauchi S."/>
            <person name="Thiergart T."/>
            <person name="Pickel B."/>
            <person name="Atanasova L."/>
            <person name="Karlsson M."/>
            <person name="Huettel B."/>
            <person name="Barry K.W."/>
            <person name="Haridas S."/>
            <person name="Chen C."/>
            <person name="Bauer D."/>
            <person name="Andreopoulos W."/>
            <person name="Pangilinan J."/>
            <person name="LaButti K."/>
            <person name="Riley R."/>
            <person name="Lipzen A."/>
            <person name="Clum A."/>
            <person name="Drula E."/>
            <person name="Henrissat B."/>
            <person name="Kohler A."/>
            <person name="Grigoriev I.V."/>
            <person name="Martin F.M."/>
            <person name="Hacquard S."/>
        </authorList>
    </citation>
    <scope>NUCLEOTIDE SEQUENCE [LARGE SCALE GENOMIC DNA]</scope>
    <source>
        <strain evidence="1 2">MPI-CAGE-CH-0241</strain>
    </source>
</reference>
<dbReference type="InterPro" id="IPR036237">
    <property type="entry name" value="Xyl_isomerase-like_sf"/>
</dbReference>
<evidence type="ECO:0008006" key="3">
    <source>
        <dbReference type="Google" id="ProtNLM"/>
    </source>
</evidence>
<comment type="caution">
    <text evidence="1">The sequence shown here is derived from an EMBL/GenBank/DDBJ whole genome shotgun (WGS) entry which is preliminary data.</text>
</comment>
<organism evidence="1 2">
    <name type="scientific">Thelonectria olida</name>
    <dbReference type="NCBI Taxonomy" id="1576542"/>
    <lineage>
        <taxon>Eukaryota</taxon>
        <taxon>Fungi</taxon>
        <taxon>Dikarya</taxon>
        <taxon>Ascomycota</taxon>
        <taxon>Pezizomycotina</taxon>
        <taxon>Sordariomycetes</taxon>
        <taxon>Hypocreomycetidae</taxon>
        <taxon>Hypocreales</taxon>
        <taxon>Nectriaceae</taxon>
        <taxon>Thelonectria</taxon>
    </lineage>
</organism>
<dbReference type="OrthoDB" id="9971575at2759"/>
<evidence type="ECO:0000313" key="2">
    <source>
        <dbReference type="Proteomes" id="UP000777438"/>
    </source>
</evidence>
<dbReference type="AlphaFoldDB" id="A0A9P9AS93"/>
<dbReference type="Proteomes" id="UP000777438">
    <property type="component" value="Unassembled WGS sequence"/>
</dbReference>
<evidence type="ECO:0000313" key="1">
    <source>
        <dbReference type="EMBL" id="KAH6892439.1"/>
    </source>
</evidence>
<dbReference type="SUPFAM" id="SSF51658">
    <property type="entry name" value="Xylose isomerase-like"/>
    <property type="match status" value="1"/>
</dbReference>
<keyword evidence="2" id="KW-1185">Reference proteome</keyword>
<protein>
    <recommendedName>
        <fullName evidence="3">Xylose isomerase-like TIM barrel domain-containing protein</fullName>
    </recommendedName>
</protein>
<sequence length="287" mass="32799">MPEVLRFRTVWGVAPGPNYDTWRAWFPKLKQQGYFGVEIDFAGLDNLGTAREICDQVGLEISVLLHTAWPHYHGPRPTGLNPSNVLDAYREQLQIAQVLRPFNYNSHSGCDHWTLDQAVEFFQGTLKVDAELGLQGRVRHETHRLRCLFNPYASAHILKKVPELRITADISHWVVVCERLLNQGEEDKEILRAIIPHVSHIHARMGTTQSSQCPDPTNPVFAPEREFFEGFWKDCIKAHKSSDPITWVPEYGPFPYHPFGSARDFSEVADTEGSRLQPLFEEWANSA</sequence>
<gene>
    <name evidence="1" type="ORF">B0T10DRAFT_605175</name>
</gene>